<evidence type="ECO:0000313" key="1">
    <source>
        <dbReference type="EMBL" id="KAG0443184.1"/>
    </source>
</evidence>
<keyword evidence="2" id="KW-1185">Reference proteome</keyword>
<protein>
    <submittedName>
        <fullName evidence="1">Uncharacterized protein</fullName>
    </submittedName>
</protein>
<accession>A0AC60QU47</accession>
<gene>
    <name evidence="1" type="ORF">HPB47_015201</name>
</gene>
<evidence type="ECO:0000313" key="2">
    <source>
        <dbReference type="Proteomes" id="UP000805193"/>
    </source>
</evidence>
<comment type="caution">
    <text evidence="1">The sequence shown here is derived from an EMBL/GenBank/DDBJ whole genome shotgun (WGS) entry which is preliminary data.</text>
</comment>
<dbReference type="Proteomes" id="UP000805193">
    <property type="component" value="Unassembled WGS sequence"/>
</dbReference>
<organism evidence="1 2">
    <name type="scientific">Ixodes persulcatus</name>
    <name type="common">Taiga tick</name>
    <dbReference type="NCBI Taxonomy" id="34615"/>
    <lineage>
        <taxon>Eukaryota</taxon>
        <taxon>Metazoa</taxon>
        <taxon>Ecdysozoa</taxon>
        <taxon>Arthropoda</taxon>
        <taxon>Chelicerata</taxon>
        <taxon>Arachnida</taxon>
        <taxon>Acari</taxon>
        <taxon>Parasitiformes</taxon>
        <taxon>Ixodida</taxon>
        <taxon>Ixodoidea</taxon>
        <taxon>Ixodidae</taxon>
        <taxon>Ixodinae</taxon>
        <taxon>Ixodes</taxon>
    </lineage>
</organism>
<proteinExistence type="predicted"/>
<name>A0AC60QU47_IXOPE</name>
<dbReference type="EMBL" id="JABSTQ010003749">
    <property type="protein sequence ID" value="KAG0443184.1"/>
    <property type="molecule type" value="Genomic_DNA"/>
</dbReference>
<sequence length="531" mass="57061">MAEDPVRVVPRVLSGASEGKSASSPPSPRRPRPVTLGPKEGAAAVPAERHVGAHYFLSPTSNQATTSRGSWREGLRAVLCLWLCGAGASALPIVCSGWERAESRRPTDRPPPPLRRFVVVCYPEARVPTPAGPAGALLHLIATAWLARKAAMLAALAVVPHRGKADPAQTSPKASVGSGSGTEASYKNWFGHRVPSMLSLRASDYLGPQVLCSKGEPGEEVRKVRSASEGRYEWPMSLPVEGAEPLPWFRPREPLYPPPAYQRYPRFPYAARPFPEGLPFPPEASPPAGYYRGGSLKHRILHPPPSIRIVEPPAALLAAAPLSAPPIPLAEGPRLAVSSMHPPGGASRLHYPAYFLKGSIIQLGTGLLKKVEDLHTEDFVTSANVSRDLRIDSSRVLQMATGDSVATLSFSVGQNQVQVTVEAPVEHPFFVFNRGWSSCNPERSLQRYRLQCQRLSVGDVCISLTHRAAKSLDAPPSRGDGRGARSAPKTDPMNPLSIGAQSGGARKRRWSAPDQVTTHAGLPMPQRTATT</sequence>
<reference evidence="1 2" key="1">
    <citation type="journal article" date="2020" name="Cell">
        <title>Large-Scale Comparative Analyses of Tick Genomes Elucidate Their Genetic Diversity and Vector Capacities.</title>
        <authorList>
            <consortium name="Tick Genome and Microbiome Consortium (TIGMIC)"/>
            <person name="Jia N."/>
            <person name="Wang J."/>
            <person name="Shi W."/>
            <person name="Du L."/>
            <person name="Sun Y."/>
            <person name="Zhan W."/>
            <person name="Jiang J.F."/>
            <person name="Wang Q."/>
            <person name="Zhang B."/>
            <person name="Ji P."/>
            <person name="Bell-Sakyi L."/>
            <person name="Cui X.M."/>
            <person name="Yuan T.T."/>
            <person name="Jiang B.G."/>
            <person name="Yang W.F."/>
            <person name="Lam T.T."/>
            <person name="Chang Q.C."/>
            <person name="Ding S.J."/>
            <person name="Wang X.J."/>
            <person name="Zhu J.G."/>
            <person name="Ruan X.D."/>
            <person name="Zhao L."/>
            <person name="Wei J.T."/>
            <person name="Ye R.Z."/>
            <person name="Que T.C."/>
            <person name="Du C.H."/>
            <person name="Zhou Y.H."/>
            <person name="Cheng J.X."/>
            <person name="Dai P.F."/>
            <person name="Guo W.B."/>
            <person name="Han X.H."/>
            <person name="Huang E.J."/>
            <person name="Li L.F."/>
            <person name="Wei W."/>
            <person name="Gao Y.C."/>
            <person name="Liu J.Z."/>
            <person name="Shao H.Z."/>
            <person name="Wang X."/>
            <person name="Wang C.C."/>
            <person name="Yang T.C."/>
            <person name="Huo Q.B."/>
            <person name="Li W."/>
            <person name="Chen H.Y."/>
            <person name="Chen S.E."/>
            <person name="Zhou L.G."/>
            <person name="Ni X.B."/>
            <person name="Tian J.H."/>
            <person name="Sheng Y."/>
            <person name="Liu T."/>
            <person name="Pan Y.S."/>
            <person name="Xia L.Y."/>
            <person name="Li J."/>
            <person name="Zhao F."/>
            <person name="Cao W.C."/>
        </authorList>
    </citation>
    <scope>NUCLEOTIDE SEQUENCE [LARGE SCALE GENOMIC DNA]</scope>
    <source>
        <strain evidence="1">Iper-2018</strain>
    </source>
</reference>